<gene>
    <name evidence="1" type="ORF">F5147DRAFT_838096</name>
</gene>
<reference evidence="1" key="1">
    <citation type="journal article" date="2020" name="New Phytol.">
        <title>Comparative genomics reveals dynamic genome evolution in host specialist ectomycorrhizal fungi.</title>
        <authorList>
            <person name="Lofgren L.A."/>
            <person name="Nguyen N.H."/>
            <person name="Vilgalys R."/>
            <person name="Ruytinx J."/>
            <person name="Liao H.L."/>
            <person name="Branco S."/>
            <person name="Kuo A."/>
            <person name="LaButti K."/>
            <person name="Lipzen A."/>
            <person name="Andreopoulos W."/>
            <person name="Pangilinan J."/>
            <person name="Riley R."/>
            <person name="Hundley H."/>
            <person name="Na H."/>
            <person name="Barry K."/>
            <person name="Grigoriev I.V."/>
            <person name="Stajich J.E."/>
            <person name="Kennedy P.G."/>
        </authorList>
    </citation>
    <scope>NUCLEOTIDE SEQUENCE</scope>
    <source>
        <strain evidence="1">FC423</strain>
    </source>
</reference>
<evidence type="ECO:0000313" key="1">
    <source>
        <dbReference type="EMBL" id="KAG2105494.1"/>
    </source>
</evidence>
<proteinExistence type="predicted"/>
<comment type="caution">
    <text evidence="1">The sequence shown here is derived from an EMBL/GenBank/DDBJ whole genome shotgun (WGS) entry which is preliminary data.</text>
</comment>
<dbReference type="OrthoDB" id="2685210at2759"/>
<accession>A0A9P7JS90</accession>
<dbReference type="RefSeq" id="XP_041291248.1">
    <property type="nucleotide sequence ID" value="XM_041444126.1"/>
</dbReference>
<dbReference type="Proteomes" id="UP000823399">
    <property type="component" value="Unassembled WGS sequence"/>
</dbReference>
<dbReference type="AlphaFoldDB" id="A0A9P7JS90"/>
<dbReference type="EMBL" id="JABBWM010000038">
    <property type="protein sequence ID" value="KAG2105494.1"/>
    <property type="molecule type" value="Genomic_DNA"/>
</dbReference>
<organism evidence="1 2">
    <name type="scientific">Suillus discolor</name>
    <dbReference type="NCBI Taxonomy" id="1912936"/>
    <lineage>
        <taxon>Eukaryota</taxon>
        <taxon>Fungi</taxon>
        <taxon>Dikarya</taxon>
        <taxon>Basidiomycota</taxon>
        <taxon>Agaricomycotina</taxon>
        <taxon>Agaricomycetes</taxon>
        <taxon>Agaricomycetidae</taxon>
        <taxon>Boletales</taxon>
        <taxon>Suillineae</taxon>
        <taxon>Suillaceae</taxon>
        <taxon>Suillus</taxon>
    </lineage>
</organism>
<evidence type="ECO:0000313" key="2">
    <source>
        <dbReference type="Proteomes" id="UP000823399"/>
    </source>
</evidence>
<sequence length="216" mass="24318">MHHASRPHADTASGLSLNTILWLAVKGLGYLETDHLTSLPGRVLRDRLQQWGVLSDLNESIKLYQAASLLHPLVYYDRSMYFDNLALSLRDRFQQQGSASDWGHRAPIELRCSYTPPVILVNPRLSTISPSSSSIELHYYVSSVTLIDPCLSAGFRDRPPQQYVPSDIDEAIELGGTALLFRPFGHPDRRVSLDNLAMRGVPSDLDEMFRIYPQLL</sequence>
<dbReference type="GeneID" id="64706385"/>
<name>A0A9P7JS90_9AGAM</name>
<protein>
    <submittedName>
        <fullName evidence="1">Uncharacterized protein</fullName>
    </submittedName>
</protein>
<keyword evidence="2" id="KW-1185">Reference proteome</keyword>